<keyword evidence="1" id="KW-1133">Transmembrane helix</keyword>
<comment type="caution">
    <text evidence="2">The sequence shown here is derived from an EMBL/GenBank/DDBJ whole genome shotgun (WGS) entry which is preliminary data.</text>
</comment>
<sequence length="74" mass="7709">MTAVWLGALLVVAGVVYMAWAATRRGRMSDPHPTPTGTTLEPARRGVGFLGLKPNWPGVLMIAAGAILLLGGLL</sequence>
<keyword evidence="1" id="KW-0472">Membrane</keyword>
<keyword evidence="3" id="KW-1185">Reference proteome</keyword>
<dbReference type="OrthoDB" id="8004797at2"/>
<dbReference type="RefSeq" id="WP_106772534.1">
    <property type="nucleotide sequence ID" value="NZ_PXYK01000010.1"/>
</dbReference>
<reference evidence="2 3" key="1">
    <citation type="submission" date="2018-03" db="EMBL/GenBank/DDBJ databases">
        <title>The draft genome of Mesorhizobium sp. 6GN-30.</title>
        <authorList>
            <person name="Liu L."/>
            <person name="Li L."/>
            <person name="Wang T."/>
            <person name="Zhang X."/>
            <person name="Liang L."/>
        </authorList>
    </citation>
    <scope>NUCLEOTIDE SEQUENCE [LARGE SCALE GENOMIC DNA]</scope>
    <source>
        <strain evidence="2 3">6GN30</strain>
    </source>
</reference>
<dbReference type="Proteomes" id="UP000241229">
    <property type="component" value="Unassembled WGS sequence"/>
</dbReference>
<dbReference type="AlphaFoldDB" id="A0A2P7SC73"/>
<name>A0A2P7SC73_9HYPH</name>
<gene>
    <name evidence="2" type="ORF">C7I84_12625</name>
</gene>
<proteinExistence type="predicted"/>
<evidence type="ECO:0000256" key="1">
    <source>
        <dbReference type="SAM" id="Phobius"/>
    </source>
</evidence>
<feature type="transmembrane region" description="Helical" evidence="1">
    <location>
        <begin position="56"/>
        <end position="73"/>
    </location>
</feature>
<organism evidence="2 3">
    <name type="scientific">Kumtagia ephedrae</name>
    <dbReference type="NCBI Taxonomy" id="2116701"/>
    <lineage>
        <taxon>Bacteria</taxon>
        <taxon>Pseudomonadati</taxon>
        <taxon>Pseudomonadota</taxon>
        <taxon>Alphaproteobacteria</taxon>
        <taxon>Hyphomicrobiales</taxon>
        <taxon>Phyllobacteriaceae</taxon>
        <taxon>Kumtagia</taxon>
    </lineage>
</organism>
<keyword evidence="1" id="KW-0812">Transmembrane</keyword>
<dbReference type="EMBL" id="PXYK01000010">
    <property type="protein sequence ID" value="PSJ60124.1"/>
    <property type="molecule type" value="Genomic_DNA"/>
</dbReference>
<protein>
    <submittedName>
        <fullName evidence="2">Uncharacterized protein</fullName>
    </submittedName>
</protein>
<evidence type="ECO:0000313" key="2">
    <source>
        <dbReference type="EMBL" id="PSJ60124.1"/>
    </source>
</evidence>
<evidence type="ECO:0000313" key="3">
    <source>
        <dbReference type="Proteomes" id="UP000241229"/>
    </source>
</evidence>
<accession>A0A2P7SC73</accession>